<feature type="signal peptide" evidence="6">
    <location>
        <begin position="1"/>
        <end position="23"/>
    </location>
</feature>
<evidence type="ECO:0000313" key="9">
    <source>
        <dbReference type="EMBL" id="KAK7083100.1"/>
    </source>
</evidence>
<dbReference type="EMBL" id="JAXCGZ010003810">
    <property type="protein sequence ID" value="KAK7083100.1"/>
    <property type="molecule type" value="Genomic_DNA"/>
</dbReference>
<dbReference type="PROSITE" id="PS00022">
    <property type="entry name" value="EGF_1"/>
    <property type="match status" value="2"/>
</dbReference>
<evidence type="ECO:0000256" key="6">
    <source>
        <dbReference type="SAM" id="SignalP"/>
    </source>
</evidence>
<feature type="compositionally biased region" description="Gly residues" evidence="5">
    <location>
        <begin position="161"/>
        <end position="174"/>
    </location>
</feature>
<feature type="region of interest" description="Disordered" evidence="5">
    <location>
        <begin position="80"/>
        <end position="102"/>
    </location>
</feature>
<dbReference type="SMART" id="SM00181">
    <property type="entry name" value="EGF"/>
    <property type="match status" value="2"/>
</dbReference>
<dbReference type="Pfam" id="PF23244">
    <property type="entry name" value="VWF"/>
    <property type="match status" value="1"/>
</dbReference>
<feature type="chain" id="PRO_5043056166" evidence="6">
    <location>
        <begin position="24"/>
        <end position="1219"/>
    </location>
</feature>
<evidence type="ECO:0000256" key="5">
    <source>
        <dbReference type="SAM" id="MobiDB-lite"/>
    </source>
</evidence>
<dbReference type="SMART" id="SM00832">
    <property type="entry name" value="C8"/>
    <property type="match status" value="1"/>
</dbReference>
<dbReference type="InterPro" id="IPR050780">
    <property type="entry name" value="Mucin_vWF_Thrombospondin_sf"/>
</dbReference>
<dbReference type="SMART" id="SM00216">
    <property type="entry name" value="VWD"/>
    <property type="match status" value="1"/>
</dbReference>
<dbReference type="GO" id="GO:0031012">
    <property type="term" value="C:extracellular matrix"/>
    <property type="evidence" value="ECO:0007669"/>
    <property type="project" value="TreeGrafter"/>
</dbReference>
<dbReference type="Pfam" id="PF00094">
    <property type="entry name" value="VWD"/>
    <property type="match status" value="2"/>
</dbReference>
<feature type="domain" description="VWFD" evidence="8">
    <location>
        <begin position="766"/>
        <end position="942"/>
    </location>
</feature>
<comment type="caution">
    <text evidence="9">The sequence shown here is derived from an EMBL/GenBank/DDBJ whole genome shotgun (WGS) entry which is preliminary data.</text>
</comment>
<dbReference type="PROSITE" id="PS51233">
    <property type="entry name" value="VWFD"/>
    <property type="match status" value="2"/>
</dbReference>
<dbReference type="Proteomes" id="UP001381693">
    <property type="component" value="Unassembled WGS sequence"/>
</dbReference>
<comment type="caution">
    <text evidence="4">Lacks conserved residue(s) required for the propagation of feature annotation.</text>
</comment>
<evidence type="ECO:0000256" key="3">
    <source>
        <dbReference type="ARBA" id="ARBA00023180"/>
    </source>
</evidence>
<feature type="compositionally biased region" description="Polar residues" evidence="5">
    <location>
        <begin position="309"/>
        <end position="326"/>
    </location>
</feature>
<evidence type="ECO:0000259" key="7">
    <source>
        <dbReference type="PROSITE" id="PS50026"/>
    </source>
</evidence>
<dbReference type="Gene3D" id="2.10.25.10">
    <property type="entry name" value="Laminin"/>
    <property type="match status" value="3"/>
</dbReference>
<accession>A0AAN8XEK9</accession>
<dbReference type="InterPro" id="IPR001846">
    <property type="entry name" value="VWF_type-D"/>
</dbReference>
<feature type="domain" description="VWFD" evidence="8">
    <location>
        <begin position="1127"/>
        <end position="1219"/>
    </location>
</feature>
<evidence type="ECO:0000259" key="8">
    <source>
        <dbReference type="PROSITE" id="PS51233"/>
    </source>
</evidence>
<dbReference type="SUPFAM" id="SSF57196">
    <property type="entry name" value="EGF/Laminin"/>
    <property type="match status" value="1"/>
</dbReference>
<dbReference type="InterPro" id="IPR013111">
    <property type="entry name" value="EGF_extracell"/>
</dbReference>
<feature type="domain" description="EGF-like" evidence="7">
    <location>
        <begin position="525"/>
        <end position="556"/>
    </location>
</feature>
<feature type="disulfide bond" evidence="4">
    <location>
        <begin position="528"/>
        <end position="538"/>
    </location>
</feature>
<dbReference type="PANTHER" id="PTHR11339:SF386">
    <property type="entry name" value="HEMOLECTIN, ISOFORM A"/>
    <property type="match status" value="1"/>
</dbReference>
<dbReference type="Pfam" id="PF08742">
    <property type="entry name" value="C8"/>
    <property type="match status" value="1"/>
</dbReference>
<dbReference type="InterPro" id="IPR036084">
    <property type="entry name" value="Ser_inhib-like_sf"/>
</dbReference>
<dbReference type="Pfam" id="PF07974">
    <property type="entry name" value="EGF_2"/>
    <property type="match status" value="1"/>
</dbReference>
<feature type="compositionally biased region" description="Pro residues" evidence="5">
    <location>
        <begin position="327"/>
        <end position="353"/>
    </location>
</feature>
<dbReference type="AlphaFoldDB" id="A0AAN8XEK9"/>
<sequence length="1219" mass="132756">MATSPSRWKRIFFLSLSLIFTLASTLSEAGKSKNFIRSSNNYHPQDQPQRTFYAPESAYNRFRRNFGGSDDSGSQIGYPGFSSSFSSPRRSSFNARKGGSRGFGGSDSAAAAFGLGGPEAFLEPGTTERNDFEDSVDTQAFKFPGSGGFGNMRPRPIPSGRKGGAKGGAKGGGFKSPAFSFGGSSEGSQSPGFGQDSSPKFSFPGSSAAAYSGQPNLSKFGGFPNFGGPSGQDNGGSSALEFGGSSNLEYGGSSSSLGSSSFRGTKTSGYGNGNTAYFSGSSGISQPARNPYGSGGFPSPSNPSFTGSLPTAGSQGSHTFVSNSESFPPPIQFPPPSGGNQFPPPGGGNPFPQPGKQFDLNALFSQPIDSDSPIVFPPNTNFGGPNPPNLPFPLNEELLKLFVDTQTTTPKPPLRVTSSEDINKVFSNNNRDEDGEEYDAEELYDLFGENIKKVKVPELRRGCITRPASPANGRTDCSSYSGCRAICDRNYEFPTGERRLFLECDEEDGQWKVAGDDWDSLPDCIPICSPECQNNGICLAPNVCECPDNWEGPTCEIPKAPPKKECGNKPPTPMNSRIYCSKDECTARCYEDYHFEEGTSRLTFKCMDGKWVIPDSRWSSTPDCEPICDPECINDGRCIAPDVCECTPDFRGKSCQYPITNCDPKKLGFNGGYNCSGEGMDFGCALWCPVEVDFEFPAADFYKCDYATGLWSPSPIPKCDYSFLSLKTPDPFGVTWGAFPTDFPFVVNEIDSEGFFSSKNMKKSPGTCVTWSGSHYKSFDGKIYSFESSCPYTLVQDSTHGTFSINLKTADDCEGPSCPKKIQLFLEDDEYVLQTTDSGHPSLAYHETSLAIPGQMNGVISERVAHFVVLKVSDLGLTIKWDMQMLVIVEISEFLWNRTSGLCGRRDGIEENDWSYTDGTVENKITNFLQAWQAKTLVDRCIEQPMVKPPCTRHPESSRATDFCNRLNTDPRFADCLGVVDVEPYINSCRWDFCSCESRNNEDCACETFSAYFRECTAAGVEIPGGWRSPELCPMVCEQGKVYNPCMSAIQPRCGQPSEIVRPEFCVEGCDCPGELVLHEGKCINAKDCPCTYRNKAYSAGDTIPNDCNSCTCLGGEWICTEVKCGSRCASVGDPHYTTFDGRRYDFMGKCSYYLVQASDFSIEAENTPCAGAVSELYLLSVDSMIKVLTRSYFEICCVTLLKIINVIITVWVALDIPL</sequence>
<dbReference type="PANTHER" id="PTHR11339">
    <property type="entry name" value="EXTRACELLULAR MATRIX GLYCOPROTEIN RELATED"/>
    <property type="match status" value="1"/>
</dbReference>
<evidence type="ECO:0000313" key="10">
    <source>
        <dbReference type="Proteomes" id="UP001381693"/>
    </source>
</evidence>
<feature type="disulfide bond" evidence="4">
    <location>
        <begin position="546"/>
        <end position="555"/>
    </location>
</feature>
<feature type="compositionally biased region" description="Low complexity" evidence="5">
    <location>
        <begin position="81"/>
        <end position="97"/>
    </location>
</feature>
<keyword evidence="1" id="KW-0677">Repeat</keyword>
<feature type="compositionally biased region" description="Gly residues" evidence="5">
    <location>
        <begin position="224"/>
        <end position="234"/>
    </location>
</feature>
<protein>
    <submittedName>
        <fullName evidence="9">Uncharacterized protein</fullName>
    </submittedName>
</protein>
<dbReference type="SMART" id="SM00215">
    <property type="entry name" value="VWC_out"/>
    <property type="match status" value="1"/>
</dbReference>
<keyword evidence="10" id="KW-1185">Reference proteome</keyword>
<feature type="region of interest" description="Disordered" evidence="5">
    <location>
        <begin position="142"/>
        <end position="358"/>
    </location>
</feature>
<dbReference type="InterPro" id="IPR014853">
    <property type="entry name" value="VWF/SSPO/ZAN-like_Cys-rich_dom"/>
</dbReference>
<dbReference type="InterPro" id="IPR001007">
    <property type="entry name" value="VWF_dom"/>
</dbReference>
<gene>
    <name evidence="9" type="ORF">SK128_014119</name>
</gene>
<name>A0AAN8XEK9_HALRR</name>
<keyword evidence="4" id="KW-0245">EGF-like domain</keyword>
<evidence type="ECO:0000256" key="2">
    <source>
        <dbReference type="ARBA" id="ARBA00023157"/>
    </source>
</evidence>
<keyword evidence="6" id="KW-0732">Signal</keyword>
<dbReference type="PROSITE" id="PS50026">
    <property type="entry name" value="EGF_3"/>
    <property type="match status" value="1"/>
</dbReference>
<feature type="compositionally biased region" description="Low complexity" evidence="5">
    <location>
        <begin position="297"/>
        <end position="308"/>
    </location>
</feature>
<feature type="compositionally biased region" description="Low complexity" evidence="5">
    <location>
        <begin position="243"/>
        <end position="261"/>
    </location>
</feature>
<organism evidence="9 10">
    <name type="scientific">Halocaridina rubra</name>
    <name type="common">Hawaiian red shrimp</name>
    <dbReference type="NCBI Taxonomy" id="373956"/>
    <lineage>
        <taxon>Eukaryota</taxon>
        <taxon>Metazoa</taxon>
        <taxon>Ecdysozoa</taxon>
        <taxon>Arthropoda</taxon>
        <taxon>Crustacea</taxon>
        <taxon>Multicrustacea</taxon>
        <taxon>Malacostraca</taxon>
        <taxon>Eumalacostraca</taxon>
        <taxon>Eucarida</taxon>
        <taxon>Decapoda</taxon>
        <taxon>Pleocyemata</taxon>
        <taxon>Caridea</taxon>
        <taxon>Atyoidea</taxon>
        <taxon>Atyidae</taxon>
        <taxon>Halocaridina</taxon>
    </lineage>
</organism>
<dbReference type="SUPFAM" id="SSF57567">
    <property type="entry name" value="Serine protease inhibitors"/>
    <property type="match status" value="1"/>
</dbReference>
<feature type="compositionally biased region" description="Polar residues" evidence="5">
    <location>
        <begin position="262"/>
        <end position="288"/>
    </location>
</feature>
<evidence type="ECO:0000256" key="1">
    <source>
        <dbReference type="ARBA" id="ARBA00022737"/>
    </source>
</evidence>
<proteinExistence type="predicted"/>
<dbReference type="CDD" id="cd19941">
    <property type="entry name" value="TIL"/>
    <property type="match status" value="1"/>
</dbReference>
<evidence type="ECO:0000256" key="4">
    <source>
        <dbReference type="PROSITE-ProRule" id="PRU00076"/>
    </source>
</evidence>
<dbReference type="InterPro" id="IPR000742">
    <property type="entry name" value="EGF"/>
</dbReference>
<dbReference type="GO" id="GO:0005615">
    <property type="term" value="C:extracellular space"/>
    <property type="evidence" value="ECO:0007669"/>
    <property type="project" value="TreeGrafter"/>
</dbReference>
<reference evidence="9 10" key="1">
    <citation type="submission" date="2023-11" db="EMBL/GenBank/DDBJ databases">
        <title>Halocaridina rubra genome assembly.</title>
        <authorList>
            <person name="Smith C."/>
        </authorList>
    </citation>
    <scope>NUCLEOTIDE SEQUENCE [LARGE SCALE GENOMIC DNA]</scope>
    <source>
        <strain evidence="9">EP-1</strain>
        <tissue evidence="9">Whole</tissue>
    </source>
</reference>
<feature type="compositionally biased region" description="Low complexity" evidence="5">
    <location>
        <begin position="179"/>
        <end position="194"/>
    </location>
</feature>
<keyword evidence="3" id="KW-0325">Glycoprotein</keyword>
<keyword evidence="2 4" id="KW-1015">Disulfide bond</keyword>